<keyword evidence="3 7" id="KW-0808">Transferase</keyword>
<keyword evidence="2 7" id="KW-0328">Glycosyltransferase</keyword>
<evidence type="ECO:0000256" key="1">
    <source>
        <dbReference type="ARBA" id="ARBA00004123"/>
    </source>
</evidence>
<dbReference type="InterPro" id="IPR012317">
    <property type="entry name" value="Poly(ADP-ribose)pol_cat_dom"/>
</dbReference>
<dbReference type="GO" id="GO:0010629">
    <property type="term" value="P:negative regulation of gene expression"/>
    <property type="evidence" value="ECO:0007669"/>
    <property type="project" value="TreeGrafter"/>
</dbReference>
<dbReference type="InterPro" id="IPR004087">
    <property type="entry name" value="KH_dom"/>
</dbReference>
<dbReference type="Gene3D" id="3.90.228.10">
    <property type="match status" value="1"/>
</dbReference>
<dbReference type="InterPro" id="IPR057047">
    <property type="entry name" value="PARP14_KH_5"/>
</dbReference>
<name>A0A498LWN7_LABRO</name>
<feature type="domain" description="PARP catalytic" evidence="11">
    <location>
        <begin position="2838"/>
        <end position="3055"/>
    </location>
</feature>
<feature type="domain" description="Macro" evidence="12">
    <location>
        <begin position="1047"/>
        <end position="1225"/>
    </location>
</feature>
<evidence type="ECO:0000256" key="2">
    <source>
        <dbReference type="ARBA" id="ARBA00022676"/>
    </source>
</evidence>
<dbReference type="Pfam" id="PF23085">
    <property type="entry name" value="RRM_PARP14_3"/>
    <property type="match status" value="3"/>
</dbReference>
<dbReference type="PANTHER" id="PTHR14453:SF106">
    <property type="entry name" value="POLY [ADP-RIBOSE] POLYMERASE"/>
    <property type="match status" value="1"/>
</dbReference>
<evidence type="ECO:0000313" key="13">
    <source>
        <dbReference type="EMBL" id="RXN11596.1"/>
    </source>
</evidence>
<accession>A0A498LWN7</accession>
<dbReference type="Pfam" id="PF01661">
    <property type="entry name" value="Macro"/>
    <property type="match status" value="4"/>
</dbReference>
<dbReference type="GO" id="GO:0003714">
    <property type="term" value="F:transcription corepressor activity"/>
    <property type="evidence" value="ECO:0007669"/>
    <property type="project" value="TreeGrafter"/>
</dbReference>
<feature type="domain" description="Macro" evidence="12">
    <location>
        <begin position="3725"/>
        <end position="3915"/>
    </location>
</feature>
<dbReference type="InterPro" id="IPR052056">
    <property type="entry name" value="Mono-ARTD/PARP"/>
</dbReference>
<dbReference type="InterPro" id="IPR054596">
    <property type="entry name" value="PARP14_WWE"/>
</dbReference>
<keyword evidence="14" id="KW-1185">Reference proteome</keyword>
<evidence type="ECO:0000256" key="6">
    <source>
        <dbReference type="ARBA" id="ARBA00024347"/>
    </source>
</evidence>
<evidence type="ECO:0000259" key="10">
    <source>
        <dbReference type="PROSITE" id="PS50918"/>
    </source>
</evidence>
<dbReference type="PROSITE" id="PS50918">
    <property type="entry name" value="WWE"/>
    <property type="match status" value="1"/>
</dbReference>
<dbReference type="InterPro" id="IPR013761">
    <property type="entry name" value="SAM/pointed_sf"/>
</dbReference>
<dbReference type="InterPro" id="IPR012677">
    <property type="entry name" value="Nucleotide-bd_a/b_plait_sf"/>
</dbReference>
<keyword evidence="8" id="KW-0175">Coiled coil</keyword>
<keyword evidence="5" id="KW-0539">Nucleus</keyword>
<dbReference type="InterPro" id="IPR057044">
    <property type="entry name" value="PARP14_KH_1"/>
</dbReference>
<dbReference type="InterPro" id="IPR002589">
    <property type="entry name" value="Macro_dom"/>
</dbReference>
<dbReference type="InterPro" id="IPR043472">
    <property type="entry name" value="Macro_dom-like"/>
</dbReference>
<evidence type="ECO:0000256" key="7">
    <source>
        <dbReference type="RuleBase" id="RU362114"/>
    </source>
</evidence>
<dbReference type="SUPFAM" id="SSF117839">
    <property type="entry name" value="WWE domain"/>
    <property type="match status" value="2"/>
</dbReference>
<dbReference type="Pfam" id="PF23249">
    <property type="entry name" value="KH_PARP14_3"/>
    <property type="match status" value="3"/>
</dbReference>
<dbReference type="Pfam" id="PF23245">
    <property type="entry name" value="RRM_PARP14_2"/>
    <property type="match status" value="4"/>
</dbReference>
<dbReference type="Gene3D" id="3.30.720.50">
    <property type="match status" value="3"/>
</dbReference>
<dbReference type="Pfam" id="PF23084">
    <property type="entry name" value="KH_PARP14_1"/>
    <property type="match status" value="3"/>
</dbReference>
<dbReference type="InterPro" id="IPR004170">
    <property type="entry name" value="WWE_dom"/>
</dbReference>
<feature type="domain" description="Macro" evidence="12">
    <location>
        <begin position="3980"/>
        <end position="4161"/>
    </location>
</feature>
<dbReference type="InterPro" id="IPR057046">
    <property type="entry name" value="PARP14_KH_4"/>
</dbReference>
<dbReference type="CDD" id="cd02907">
    <property type="entry name" value="Macro_Af1521_BAL-like"/>
    <property type="match status" value="2"/>
</dbReference>
<proteinExistence type="inferred from homology"/>
<comment type="caution">
    <text evidence="13">The sequence shown here is derived from an EMBL/GenBank/DDBJ whole genome shotgun (WGS) entry which is preliminary data.</text>
</comment>
<feature type="region of interest" description="Disordered" evidence="9">
    <location>
        <begin position="3931"/>
        <end position="3981"/>
    </location>
</feature>
<protein>
    <recommendedName>
        <fullName evidence="7">Poly [ADP-ribose] polymerase</fullName>
        <shortName evidence="7">PARP</shortName>
        <ecNumber evidence="7">2.4.2.-</ecNumber>
    </recommendedName>
</protein>
<dbReference type="Pfam" id="PF23254">
    <property type="entry name" value="KH_PARP14_8"/>
    <property type="match status" value="5"/>
</dbReference>
<evidence type="ECO:0000313" key="14">
    <source>
        <dbReference type="Proteomes" id="UP000290572"/>
    </source>
</evidence>
<dbReference type="Pfam" id="PF23251">
    <property type="entry name" value="KH_PARP14_4"/>
    <property type="match status" value="3"/>
</dbReference>
<organism evidence="13 14">
    <name type="scientific">Labeo rohita</name>
    <name type="common">Indian major carp</name>
    <name type="synonym">Cyprinus rohita</name>
    <dbReference type="NCBI Taxonomy" id="84645"/>
    <lineage>
        <taxon>Eukaryota</taxon>
        <taxon>Metazoa</taxon>
        <taxon>Chordata</taxon>
        <taxon>Craniata</taxon>
        <taxon>Vertebrata</taxon>
        <taxon>Euteleostomi</taxon>
        <taxon>Actinopterygii</taxon>
        <taxon>Neopterygii</taxon>
        <taxon>Teleostei</taxon>
        <taxon>Ostariophysi</taxon>
        <taxon>Cypriniformes</taxon>
        <taxon>Cyprinidae</taxon>
        <taxon>Labeoninae</taxon>
        <taxon>Labeonini</taxon>
        <taxon>Labeo</taxon>
    </lineage>
</organism>
<dbReference type="GO" id="GO:0005634">
    <property type="term" value="C:nucleus"/>
    <property type="evidence" value="ECO:0007669"/>
    <property type="project" value="UniProtKB-SubCell"/>
</dbReference>
<feature type="compositionally biased region" description="Polar residues" evidence="9">
    <location>
        <begin position="3062"/>
        <end position="3075"/>
    </location>
</feature>
<dbReference type="Pfam" id="PF23248">
    <property type="entry name" value="KH_PARP14_2"/>
    <property type="match status" value="3"/>
</dbReference>
<dbReference type="InterPro" id="IPR057049">
    <property type="entry name" value="PARP14_KH_8"/>
</dbReference>
<evidence type="ECO:0000256" key="9">
    <source>
        <dbReference type="SAM" id="MobiDB-lite"/>
    </source>
</evidence>
<dbReference type="GO" id="GO:0003950">
    <property type="term" value="F:NAD+ poly-ADP-ribosyltransferase activity"/>
    <property type="evidence" value="ECO:0007669"/>
    <property type="project" value="UniProtKB-UniRule"/>
</dbReference>
<dbReference type="GO" id="GO:0003676">
    <property type="term" value="F:nucleic acid binding"/>
    <property type="evidence" value="ECO:0007669"/>
    <property type="project" value="InterPro"/>
</dbReference>
<comment type="similarity">
    <text evidence="6">Belongs to the ARTD/PARP family.</text>
</comment>
<evidence type="ECO:0000259" key="12">
    <source>
        <dbReference type="PROSITE" id="PS51154"/>
    </source>
</evidence>
<dbReference type="InterPro" id="IPR057045">
    <property type="entry name" value="PARP14_KH_3"/>
</dbReference>
<feature type="coiled-coil region" evidence="8">
    <location>
        <begin position="2729"/>
        <end position="2756"/>
    </location>
</feature>
<dbReference type="Pfam" id="PF23253">
    <property type="entry name" value="KH_PARP14_6"/>
    <property type="match status" value="3"/>
</dbReference>
<feature type="compositionally biased region" description="Basic and acidic residues" evidence="9">
    <location>
        <begin position="1009"/>
        <end position="1022"/>
    </location>
</feature>
<dbReference type="Gene3D" id="3.30.70.330">
    <property type="match status" value="5"/>
</dbReference>
<dbReference type="PANTHER" id="PTHR14453">
    <property type="entry name" value="PARP/ZINC FINGER CCCH TYPE DOMAIN CONTAINING PROTEIN"/>
    <property type="match status" value="1"/>
</dbReference>
<feature type="region of interest" description="Disordered" evidence="9">
    <location>
        <begin position="107"/>
        <end position="126"/>
    </location>
</feature>
<dbReference type="PROSITE" id="PS51059">
    <property type="entry name" value="PARP_CATALYTIC"/>
    <property type="match status" value="1"/>
</dbReference>
<dbReference type="EMBL" id="QBIY01013121">
    <property type="protein sequence ID" value="RXN11596.1"/>
    <property type="molecule type" value="Genomic_DNA"/>
</dbReference>
<keyword evidence="4 7" id="KW-0520">NAD</keyword>
<feature type="compositionally biased region" description="Gly residues" evidence="9">
    <location>
        <begin position="3934"/>
        <end position="3945"/>
    </location>
</feature>
<evidence type="ECO:0000256" key="8">
    <source>
        <dbReference type="SAM" id="Coils"/>
    </source>
</evidence>
<dbReference type="STRING" id="84645.A0A498LWN7"/>
<evidence type="ECO:0000256" key="3">
    <source>
        <dbReference type="ARBA" id="ARBA00022679"/>
    </source>
</evidence>
<dbReference type="SMART" id="SM00506">
    <property type="entry name" value="A1pp"/>
    <property type="match status" value="4"/>
</dbReference>
<dbReference type="PROSITE" id="PS51154">
    <property type="entry name" value="MACRO"/>
    <property type="match status" value="4"/>
</dbReference>
<feature type="compositionally biased region" description="Basic residues" evidence="9">
    <location>
        <begin position="990"/>
        <end position="1000"/>
    </location>
</feature>
<dbReference type="InterPro" id="IPR037197">
    <property type="entry name" value="WWE_dom_sf"/>
</dbReference>
<dbReference type="InterPro" id="IPR057050">
    <property type="entry name" value="RRM_PARP14_2"/>
</dbReference>
<evidence type="ECO:0000256" key="5">
    <source>
        <dbReference type="ARBA" id="ARBA00023242"/>
    </source>
</evidence>
<dbReference type="Pfam" id="PF22005">
    <property type="entry name" value="WWE_1"/>
    <property type="match status" value="1"/>
</dbReference>
<dbReference type="Proteomes" id="UP000290572">
    <property type="component" value="Unassembled WGS sequence"/>
</dbReference>
<dbReference type="Pfam" id="PF00644">
    <property type="entry name" value="PARP"/>
    <property type="match status" value="1"/>
</dbReference>
<feature type="region of interest" description="Disordered" evidence="9">
    <location>
        <begin position="3048"/>
        <end position="3079"/>
    </location>
</feature>
<dbReference type="SUPFAM" id="SSF52949">
    <property type="entry name" value="Macro domain-like"/>
    <property type="match status" value="6"/>
</dbReference>
<dbReference type="GO" id="GO:0005737">
    <property type="term" value="C:cytoplasm"/>
    <property type="evidence" value="ECO:0007669"/>
    <property type="project" value="TreeGrafter"/>
</dbReference>
<reference evidence="13 14" key="1">
    <citation type="submission" date="2018-03" db="EMBL/GenBank/DDBJ databases">
        <title>Draft genome sequence of Rohu Carp (Labeo rohita).</title>
        <authorList>
            <person name="Das P."/>
            <person name="Kushwaha B."/>
            <person name="Joshi C.G."/>
            <person name="Kumar D."/>
            <person name="Nagpure N.S."/>
            <person name="Sahoo L."/>
            <person name="Das S.P."/>
            <person name="Bit A."/>
            <person name="Patnaik S."/>
            <person name="Meher P.K."/>
            <person name="Jayasankar P."/>
            <person name="Koringa P.G."/>
            <person name="Patel N.V."/>
            <person name="Hinsu A.T."/>
            <person name="Kumar R."/>
            <person name="Pandey M."/>
            <person name="Agarwal S."/>
            <person name="Srivastava S."/>
            <person name="Singh M."/>
            <person name="Iquebal M.A."/>
            <person name="Jaiswal S."/>
            <person name="Angadi U.B."/>
            <person name="Kumar N."/>
            <person name="Raza M."/>
            <person name="Shah T.M."/>
            <person name="Rai A."/>
            <person name="Jena J.K."/>
        </authorList>
    </citation>
    <scope>NUCLEOTIDE SEQUENCE [LARGE SCALE GENOMIC DNA]</scope>
    <source>
        <strain evidence="13">DASCIFA01</strain>
        <tissue evidence="13">Testis</tissue>
    </source>
</reference>
<dbReference type="InterPro" id="IPR057043">
    <property type="entry name" value="PARP14_KH_2"/>
</dbReference>
<feature type="region of interest" description="Disordered" evidence="9">
    <location>
        <begin position="987"/>
        <end position="1022"/>
    </location>
</feature>
<dbReference type="Pfam" id="PF23222">
    <property type="entry name" value="RRM_PARP14_1"/>
    <property type="match status" value="3"/>
</dbReference>
<dbReference type="Gene3D" id="1.10.150.50">
    <property type="entry name" value="Transcription Factor, Ets-1"/>
    <property type="match status" value="2"/>
</dbReference>
<comment type="subcellular location">
    <subcellularLocation>
        <location evidence="1">Nucleus</location>
    </subcellularLocation>
</comment>
<dbReference type="GO" id="GO:1990404">
    <property type="term" value="F:NAD+-protein mono-ADP-ribosyltransferase activity"/>
    <property type="evidence" value="ECO:0007669"/>
    <property type="project" value="TreeGrafter"/>
</dbReference>
<dbReference type="InterPro" id="IPR057048">
    <property type="entry name" value="PARP14_KH_6"/>
</dbReference>
<dbReference type="InterPro" id="IPR057051">
    <property type="entry name" value="PARP14_RPM_1"/>
</dbReference>
<dbReference type="GO" id="GO:0070212">
    <property type="term" value="P:protein poly-ADP-ribosylation"/>
    <property type="evidence" value="ECO:0007669"/>
    <property type="project" value="TreeGrafter"/>
</dbReference>
<dbReference type="Gene3D" id="3.40.220.10">
    <property type="entry name" value="Leucine Aminopeptidase, subunit E, domain 1"/>
    <property type="match status" value="8"/>
</dbReference>
<dbReference type="EC" id="2.4.2.-" evidence="7"/>
<dbReference type="SMART" id="SM00322">
    <property type="entry name" value="KH"/>
    <property type="match status" value="5"/>
</dbReference>
<evidence type="ECO:0000259" key="11">
    <source>
        <dbReference type="PROSITE" id="PS51059"/>
    </source>
</evidence>
<evidence type="ECO:0000256" key="4">
    <source>
        <dbReference type="ARBA" id="ARBA00023027"/>
    </source>
</evidence>
<feature type="domain" description="WWE" evidence="10">
    <location>
        <begin position="4413"/>
        <end position="4489"/>
    </location>
</feature>
<dbReference type="Pfam" id="PF23252">
    <property type="entry name" value="KH_PARP14_5"/>
    <property type="match status" value="3"/>
</dbReference>
<dbReference type="SUPFAM" id="SSF56399">
    <property type="entry name" value="ADP-ribosylation"/>
    <property type="match status" value="1"/>
</dbReference>
<feature type="domain" description="Macro" evidence="12">
    <location>
        <begin position="755"/>
        <end position="945"/>
    </location>
</feature>
<sequence length="4489" mass="506292">MDEYFYPIIVEGDWRPEHAKSVKNKLQIYFQSKKKSQGGDCVVQYNDRSNSATILFKSPDIRDAVLSKAEHIITIDNQQIKLKVYKPSDTEEEADSTGQITEQACAYQEPDQSASQTDVEEKKPQESNAVVLENLPDDIKQDVLTLLVENISSLPENDFSMELIPGLSKAVVTFKNPSAAEKFHEKSRTHEKFKQYNLSAHVLERSTCVRVENLPAEANNNKMLLELYFEKWGGPVEEVITIPSEQAAVIIFKEEEVKIYPYFKSLDTVLYGGNRPHLKRPEPITFSVHPAIREFILKKGQISSIKDQMSSHFCQINMDKPDILLSPDPALLNQKKETIDDWSRNAFNAFKKIISNYTTSEWLVSHPLLFDVETNIKKVVKDQVFIDLDASKGVLTLTGMTHEIIGLKPIIDKFLERGTNQMEREKNSVTEYMEISPAIYSLLEQDGMKSAVSPHLRIDYNKKMGTLICSGLRTETLALKNWILEKKINMKKKSLQINYSILEFLRSVGCDEMSRDLFISHGINAVYTIENQDVVVIGSTEKAFGDAEKRVKTVLTTKGLTVEDQGVLQKTEWQDLKKQLENLFSTSKKISVLINLSKKRDKVIVTGFREPVIEVSKKLGHFIEKNTRIVEKVLCKSHAVVDFIKDRKSQDWKHFVKSNEVKVSFDSVRPWIKLSGERAFVQPAVTFFKGLVDGLFTDTLIINKAGAKKYFMEQGKMMLPVLLKEKRFVVVPQEDDMVEEDDDEFTEGSFENCGQVFCEVQMPSGVTVTVRKADICKINVDAVVNAANEDLKHSGGVALALLQAAGPCLQQYCDQYTKVNGRLKPGNAIITDAGRLPCKYVVHTVGPRFGDSDRHTTVQCLRYAVRESLNQALSKNCLSIAIPVISSGIFGCPLDLCTESIAREVRRYIEYHKHRGSNITLTEIHLVDNNGSTVNAMTQAVRKEFATYNPRWYTNYGQGYRGVGRGHSRGRGRGRGCGRGHGRGCGCGRGRGRGHTHTRGRGNYGQRNQDFKGSKDRGNGDFEAQAHWKRDKSVYSGGRPDMSEGLSVLETKIAQNGLKIILSKGNIQDAHADVIVNTISEDLDLSKGAVSKALLQTAGHELQSEITRAAHLSSANNGEMVITNSYKLKCQKVFHVVCPIWKGSEDKVIIQIIRDCLLKAEKCRMASVVFPAIGTGNLGFPKDLVAKIMLTEIQEFKPTNLQEVTVIVHPSDRESVKVSVKTRFKNHKNTNELVGKVSSPSRGVHTMQLGQVTLEVSSGDITKEKTDAIVNSSNKTFSLKAGVSKAILDAAGVQVEQECSQIGQGGANPSDVADAMVDAVAYFVKKKKPVHVRLVKFLIFQTNMVADFHQSMIRRSGEKVEEDKGLFTKFKEFVMVREDIEPAVFQLCGETPEDLSEAKNMINSLILQEHVIIPIHDPAIAHFTREDGETLNAMQRELTVSVRLQKKGQDSVITLEGLIKDVHTADSRIRDMIRKVERNENRRSEAFIIRNVVKWKYQENGHSVKTFDMLTSYDLEQAYQKRQHSLLFISSTEDGEKLNAIQRKLTVSVRLEKKGQDSVITLEGLTRGVQIAESHIRDIIKKAYRKRQPSVRIMINNDEYEADLTHKEATKRGIRIELNRKDLQAAAHSPLPLHWEDMKGQSVVLVKLAAGSKEYAEVEKEFKRIKLTNNIINLLFISSTEDGEKLNAIQRKLTVSVRLEKKGQDSVITLEGLTRDVQIAESHIRDIIKKAYRKRQPSVRIMINNDEYEADLTHKEATKRGIRIELNRKDLQAAAHSPLPLHWEDMKGQSVVLVKLAAGSKEYAEVEKEFKRIKLTNNIINSKKKSQGGDCVLQYNDGSNSATIRFKSSHIRDDVLSKAEHIITIDTQQIKLKVYKPSNAEEQTDSTGHRTEQACRYQEPIQNESSAVVQGNLPDDVKQDVLALLVENISNLSTNDFTMEFIPELRKAVVTFKNPSEDKCVTFILPKDQSDTQTNVDVKKPQESSAVVLENLPDDVKQDVLTLLVENISSLPENEFSMELIPELRKAVVTFKNLSAAEKFLEESRTHEKFKQYNLSARALERSTCVRVEDLPVEANNNKMLLELYFEKWGGPVEEVITIPSEQAAIITFKEEEAKERVLKQENNICDVPVKIYPYFKSLDTVLYGGNRPHLKLPEPVTVSVHPAIREFILKKGQISSIKDQMSSHFCQINMDKPDILLSPDPALLKQKGVTRQLIDSWSKNGIDAFRKIISNYTTSEWPVSHALWSKVETDVKEAVKNQGFTDLDASKGVLTLAGMTHEISGLKPIIENILERAKIQMEREKNSVTEYMEISPAMYSLLDQDGLKSATAVSPDLHIDYNEQMNSLVLSGLHKEILAIKSWVIEKKINMKQKPLQTDCSVLEFLRSVDCDEMSRDLFISHGITAVYTVENGDVVVIGSTERALNEAEKRINTVLTSKELTVEDQGVLQMSEWQDLKKLLEELFNTSKKTSVLINLSKQRDKIIVTGFREPVMEVSGNLGYFTQEHTRIEETVHVKSHAVVNFLKDRKSQDWQHFTNEVKVSFDSKRPWIKLSGEHTFVEPAMTFFKRLADGLYTDTLIIKKAGAKKYFKDEGKMMLSVLLMEKRFVVVLQEDDMLDVKEGAFFQGPLGRVSTSSLGMHAMQVRRWNQNVFKRFEIEPAIFQLCGETQEDLSEARDIINCLILQEHVIIPVNDPAIAHFTRKNEEMLNAVQRELTVSVRLEKKGQDSVITLEGLTRDVHTAESRIQDMIRKVKRTEKLKHEEFLSLVQSQYQKNSQSATNLDTLTNYELEQDYHKIKPTVRMKMNKDEYGDDLCRKEITRRRLGIELNKVDLNVGAQCPLPSHWEDMKGQLVVLVQLTAGSKEYADVEKEFTATGLSSHSIITIERVQNSALWKNYMIKKEELENKNHHTNNEKLLFHGTAADKTDQINHHGFNRSFAGMHGAMYGNGSYFAVDPRRITMDEYRYPIIVEGNWESEHAKSVKNKLQIYFQSKKKSQGGDCILKYNDKNNSATILFKSPDIRDAVLSKAEHIITTDNQQIRLKVYKPSDVEKQAGSTGPKIVQESGYQEPNQSASQTDVDVKKPQESSAVVLENLPDDVKQDVLTLLVENISRLPENDFSIELIPGLRKAVVTFTNTSAAVKFLEDSRTNEKFKKNNLMAHALERSTCVQVEDLPAEANNDEMLLELYFEKWGGPVEDVITIPSEQAAIITFKEEEAKVRVLKQENKICDVPVKIYPYYKSLNTVLYGGKRPHLKLPEPITVSVHPAIREFILKKGQISFVKDQMSSHFCHINMDKPDVLLSPDPALLKHKGDTRRHIDGWSKNAIDAFKKILSNYTTSEWPVSHVLWSNVERDIRKVVKDQAFTDLDASKRVLTLAGMTHEIIGLKPIMDNFLEGATNQMEREKNSVTEYLDISPALYSLLEQDGLKSAKAVSPHLHIDYDKKMNRLVLSGLHSETLAFKKWVLEKKVNIKQKHLQINHLVLEFLRSVDCDEMSRDLFISHGITAVYTIENGDVVVIGSTESALNEAEKRINTVYTKNLTVEDHGVLQMPEWQDLKKQLENSFSTSKKGSVFINTSKERDKVTVTGFRELVMEVSEKLGCFIEKHTKNEETVRVKSLAESEFIKVKKLQNWQHFIKSNEVKVSFDPKRPWIKLSGKRTFVQSAVTLFKRLAEGLYTDTLIIKKAGAKKYFMEQGKMMLSMLLKEKRFVVVLQEDDMLDEEKDEDIGQVSCEVRIPGGVTVTVRKADICKINVDAVVNAANEDLNHSGGVALALLQAAGPSLQKNCDLHKEINGPLKPGDAIITDAGRLPCKYVVHTVGPRFSNSDRHTTVQHLRRAVRESLNQASSNKCSSIAIPVISSGIFGCPLDLCTESIAKEVREYIEDHNRRDSNSTLTEIHLVDNNGSTVNAMTEAVRKEFAFYNPKMTFPHQAKPHGYGKSGQGYHGHGPGNYSQINQEFEGHGDFEAQPHSMSGSRSDKSEELSVIESKTTQKGLKIILSKGNIQDAHADVIVNTISEDLDLSKGAVSKALLQTAGHQLQSEITRAARSKNVNYGEMVITDGCKLKCQKVFHVVCPFWQQGSGHKALIQIIRDCLETAEKCRTASVVFPAIGTGNLGFPKDLVARDMLTEIQKFKPTNLRQVTVIVHPSDEESVQCFTSIFRHGIQDQAHGYDLPKNNISGKSPQKSELVGKVSSPARGVHFMQLDQVTLKVSSGDITKEKTDAIVNSSNNTFSLKTGVSKAILEAAGVQVEQECSQIGQGGAKPADIADAMVDAVVDFVKKKKPVHVKCVKFLIFQTNMVADFHQSMIRGSGEEIEPAVFQLCGETPEDLSEAREKINSMILREHVIIPIHDPAIAHFTREDGEMLNAMQRELSVSVRLEKKGQDSVITLEGLTKDAQIADRRIQEMIRKVEMNQNRRSDAFTISKAIKWQYQESGSIQNFDILTNYDLEQAFQKRQASVRIKINNDEYEADLSRKVATSWKAMIVLKRVEL</sequence>
<gene>
    <name evidence="13" type="ORF">ROHU_010544</name>
</gene>